<dbReference type="GeneID" id="62697968"/>
<name>B0N9N9_CLOS5</name>
<dbReference type="AlphaFoldDB" id="B0N9N9"/>
<dbReference type="STRING" id="411468.CLOSCI_00151"/>
<accession>B0N9N9</accession>
<evidence type="ECO:0000313" key="1">
    <source>
        <dbReference type="EMBL" id="QBF76179.1"/>
    </source>
</evidence>
<gene>
    <name evidence="1" type="ORF">HDCHBGLK_03596</name>
</gene>
<keyword evidence="2" id="KW-1185">Reference proteome</keyword>
<proteinExistence type="predicted"/>
<sequence>MQIPKVLGSGSGSGDLLELLEDIRDALRHVNLLSVALGAVSLAIIVAARRFMPK</sequence>
<evidence type="ECO:0000313" key="2">
    <source>
        <dbReference type="Proteomes" id="UP000289664"/>
    </source>
</evidence>
<dbReference type="RefSeq" id="WP_004605718.1">
    <property type="nucleotide sequence ID" value="NZ_CP036170.1"/>
</dbReference>
<dbReference type="Proteomes" id="UP000289664">
    <property type="component" value="Chromosome"/>
</dbReference>
<organism evidence="1 2">
    <name type="scientific">Clostridium scindens (strain ATCC 35704 / DSM 5676 / VPI 13733 / 19)</name>
    <dbReference type="NCBI Taxonomy" id="411468"/>
    <lineage>
        <taxon>Bacteria</taxon>
        <taxon>Bacillati</taxon>
        <taxon>Bacillota</taxon>
        <taxon>Clostridia</taxon>
        <taxon>Lachnospirales</taxon>
        <taxon>Lachnospiraceae</taxon>
    </lineage>
</organism>
<reference evidence="1 2" key="1">
    <citation type="journal article" date="2019" name="Appl. Environ. Microbiol.">
        <title>Clostridium scindens ATCC 35704: integration of nutritional requirements, the complete genome sequence, and global transcriptional responses to bile acids.</title>
        <authorList>
            <person name="Devendran S."/>
            <person name="Shrestha R."/>
            <person name="Alves J.M.P."/>
            <person name="Wolf P.G."/>
            <person name="Ly L."/>
            <person name="Hernandez A.G."/>
            <person name="Mendez-Garcia C."/>
            <person name="Inboden A."/>
            <person name="Wiley J."/>
            <person name="Paul O."/>
            <person name="Allen A."/>
            <person name="Springer E."/>
            <person name="Wright C.L."/>
            <person name="Fields C.J."/>
            <person name="Daniel S.L."/>
            <person name="Ridlon J.M."/>
        </authorList>
    </citation>
    <scope>NUCLEOTIDE SEQUENCE [LARGE SCALE GENOMIC DNA]</scope>
    <source>
        <strain evidence="1 2">ATCC 35704</strain>
    </source>
</reference>
<protein>
    <submittedName>
        <fullName evidence="1">Uncharacterized protein</fullName>
    </submittedName>
</protein>
<dbReference type="EMBL" id="CP036170">
    <property type="protein sequence ID" value="QBF76179.1"/>
    <property type="molecule type" value="Genomic_DNA"/>
</dbReference>
<dbReference type="KEGG" id="csci:HDCHBGLK_03596"/>
<dbReference type="HOGENOM" id="CLU_3042129_0_0_9"/>